<evidence type="ECO:0000313" key="8">
    <source>
        <dbReference type="Proteomes" id="UP000478052"/>
    </source>
</evidence>
<protein>
    <submittedName>
        <fullName evidence="7">THAP-type domain-containing protein</fullName>
    </submittedName>
</protein>
<dbReference type="GO" id="GO:0008270">
    <property type="term" value="F:zinc ion binding"/>
    <property type="evidence" value="ECO:0007669"/>
    <property type="project" value="UniProtKB-KW"/>
</dbReference>
<feature type="domain" description="THAP-type" evidence="6">
    <location>
        <begin position="1"/>
        <end position="80"/>
    </location>
</feature>
<dbReference type="OrthoDB" id="6778765at2759"/>
<dbReference type="SMART" id="SM00692">
    <property type="entry name" value="DM3"/>
    <property type="match status" value="1"/>
</dbReference>
<dbReference type="InterPro" id="IPR006612">
    <property type="entry name" value="THAP_Znf"/>
</dbReference>
<dbReference type="EMBL" id="VUJU01007189">
    <property type="protein sequence ID" value="KAF0746488.1"/>
    <property type="molecule type" value="Genomic_DNA"/>
</dbReference>
<dbReference type="GO" id="GO:0003677">
    <property type="term" value="F:DNA binding"/>
    <property type="evidence" value="ECO:0007669"/>
    <property type="project" value="UniProtKB-UniRule"/>
</dbReference>
<dbReference type="Pfam" id="PF21789">
    <property type="entry name" value="TNP-like_RNaseH_C"/>
    <property type="match status" value="1"/>
</dbReference>
<keyword evidence="3" id="KW-0862">Zinc</keyword>
<evidence type="ECO:0000259" key="6">
    <source>
        <dbReference type="PROSITE" id="PS50950"/>
    </source>
</evidence>
<reference evidence="7 8" key="1">
    <citation type="submission" date="2019-08" db="EMBL/GenBank/DDBJ databases">
        <title>Whole genome of Aphis craccivora.</title>
        <authorList>
            <person name="Voronova N.V."/>
            <person name="Shulinski R.S."/>
            <person name="Bandarenka Y.V."/>
            <person name="Zhorov D.G."/>
            <person name="Warner D."/>
        </authorList>
    </citation>
    <scope>NUCLEOTIDE SEQUENCE [LARGE SCALE GENOMIC DNA]</scope>
    <source>
        <strain evidence="7">180601</strain>
        <tissue evidence="7">Whole Body</tissue>
    </source>
</reference>
<dbReference type="AlphaFoldDB" id="A0A6G0Y046"/>
<dbReference type="InterPro" id="IPR048366">
    <property type="entry name" value="TNP-like_GBD"/>
</dbReference>
<keyword evidence="2 5" id="KW-0863">Zinc-finger</keyword>
<evidence type="ECO:0000256" key="3">
    <source>
        <dbReference type="ARBA" id="ARBA00022833"/>
    </source>
</evidence>
<comment type="caution">
    <text evidence="7">The sequence shown here is derived from an EMBL/GenBank/DDBJ whole genome shotgun (WGS) entry which is preliminary data.</text>
</comment>
<dbReference type="SUPFAM" id="SSF57716">
    <property type="entry name" value="Glucocorticoid receptor-like (DNA-binding domain)"/>
    <property type="match status" value="1"/>
</dbReference>
<accession>A0A6G0Y046</accession>
<keyword evidence="1" id="KW-0479">Metal-binding</keyword>
<evidence type="ECO:0000313" key="7">
    <source>
        <dbReference type="EMBL" id="KAF0746488.1"/>
    </source>
</evidence>
<dbReference type="InterPro" id="IPR038441">
    <property type="entry name" value="THAP_Znf_sf"/>
</dbReference>
<dbReference type="PROSITE" id="PS50950">
    <property type="entry name" value="ZF_THAP"/>
    <property type="match status" value="1"/>
</dbReference>
<evidence type="ECO:0000256" key="4">
    <source>
        <dbReference type="ARBA" id="ARBA00023125"/>
    </source>
</evidence>
<evidence type="ECO:0000256" key="5">
    <source>
        <dbReference type="PROSITE-ProRule" id="PRU00309"/>
    </source>
</evidence>
<proteinExistence type="predicted"/>
<dbReference type="SMART" id="SM00980">
    <property type="entry name" value="THAP"/>
    <property type="match status" value="1"/>
</dbReference>
<sequence length="390" mass="45433">MVVKCIVCPNKYGPLSQISFHRFPLCAERFKQWAMLCRQNDLIDVDPSYCNQHYKLCSRHFNQSQFAWTRLISNAVPSKFQWNGYLYDEQEIAANSCTGPDLLSIIFSTIHKLHSISLNVRVIISDLGSNLKNLVDTRHITLETPYFNVSGKEIVFMFDPPHLLKATRNYFFNYRFKSLNKVAEKIHLKEFYKLDKSQVHRLAPKLTDIHLNSNSFQKIRVKYASQIFSHTIVAGMTTLISISSKISDGNKIGSKRFCLPFTNSEDQTSFLNCMTNYFKHLKVQKFDALKNEWISINRQYNIKFINSWLISIAGLICLYSNSSNNDQEISNLEICTYRLNQDCLENFFGTVRTQNRNCINPTCIQFKRTFKKLFVMNYFEYSEGANCVKD</sequence>
<dbReference type="Pfam" id="PF21788">
    <property type="entry name" value="TNP-like_GBD"/>
    <property type="match status" value="1"/>
</dbReference>
<organism evidence="7 8">
    <name type="scientific">Aphis craccivora</name>
    <name type="common">Cowpea aphid</name>
    <dbReference type="NCBI Taxonomy" id="307492"/>
    <lineage>
        <taxon>Eukaryota</taxon>
        <taxon>Metazoa</taxon>
        <taxon>Ecdysozoa</taxon>
        <taxon>Arthropoda</taxon>
        <taxon>Hexapoda</taxon>
        <taxon>Insecta</taxon>
        <taxon>Pterygota</taxon>
        <taxon>Neoptera</taxon>
        <taxon>Paraneoptera</taxon>
        <taxon>Hemiptera</taxon>
        <taxon>Sternorrhyncha</taxon>
        <taxon>Aphidomorpha</taxon>
        <taxon>Aphidoidea</taxon>
        <taxon>Aphididae</taxon>
        <taxon>Aphidini</taxon>
        <taxon>Aphis</taxon>
        <taxon>Aphis</taxon>
    </lineage>
</organism>
<evidence type="ECO:0000256" key="2">
    <source>
        <dbReference type="ARBA" id="ARBA00022771"/>
    </source>
</evidence>
<keyword evidence="4 5" id="KW-0238">DNA-binding</keyword>
<dbReference type="Proteomes" id="UP000478052">
    <property type="component" value="Unassembled WGS sequence"/>
</dbReference>
<name>A0A6G0Y046_APHCR</name>
<dbReference type="Pfam" id="PF05485">
    <property type="entry name" value="THAP"/>
    <property type="match status" value="1"/>
</dbReference>
<dbReference type="InterPro" id="IPR048367">
    <property type="entry name" value="TNP-like_RNaseH_C"/>
</dbReference>
<gene>
    <name evidence="7" type="ORF">FWK35_00032343</name>
</gene>
<evidence type="ECO:0000256" key="1">
    <source>
        <dbReference type="ARBA" id="ARBA00022723"/>
    </source>
</evidence>
<dbReference type="Gene3D" id="6.20.210.20">
    <property type="entry name" value="THAP domain"/>
    <property type="match status" value="1"/>
</dbReference>
<keyword evidence="8" id="KW-1185">Reference proteome</keyword>